<dbReference type="AlphaFoldDB" id="A0A9E7G6Y7"/>
<evidence type="ECO:0000313" key="3">
    <source>
        <dbReference type="Proteomes" id="UP001055439"/>
    </source>
</evidence>
<protein>
    <submittedName>
        <fullName evidence="2">Uncharacterized protein</fullName>
    </submittedName>
</protein>
<feature type="region of interest" description="Disordered" evidence="1">
    <location>
        <begin position="33"/>
        <end position="67"/>
    </location>
</feature>
<dbReference type="EMBL" id="CP097508">
    <property type="protein sequence ID" value="URE10066.1"/>
    <property type="molecule type" value="Genomic_DNA"/>
</dbReference>
<gene>
    <name evidence="2" type="ORF">MUK42_21856</name>
</gene>
<reference evidence="2" key="1">
    <citation type="submission" date="2022-05" db="EMBL/GenBank/DDBJ databases">
        <title>The Musa troglodytarum L. genome provides insights into the mechanism of non-climacteric behaviour and enrichment of carotenoids.</title>
        <authorList>
            <person name="Wang J."/>
        </authorList>
    </citation>
    <scope>NUCLEOTIDE SEQUENCE</scope>
    <source>
        <tissue evidence="2">Leaf</tissue>
    </source>
</reference>
<evidence type="ECO:0000256" key="1">
    <source>
        <dbReference type="SAM" id="MobiDB-lite"/>
    </source>
</evidence>
<proteinExistence type="predicted"/>
<name>A0A9E7G6Y7_9LILI</name>
<feature type="compositionally biased region" description="Polar residues" evidence="1">
    <location>
        <begin position="33"/>
        <end position="52"/>
    </location>
</feature>
<evidence type="ECO:0000313" key="2">
    <source>
        <dbReference type="EMBL" id="URE10066.1"/>
    </source>
</evidence>
<accession>A0A9E7G6Y7</accession>
<sequence>MLGHAHTVNSLPTFFWVNSQLIEVGHVEAFTQKKNPSLHMSTNTIRMQSPSHESPLGAAPPRHPQPL</sequence>
<organism evidence="2 3">
    <name type="scientific">Musa troglodytarum</name>
    <name type="common">fe'i banana</name>
    <dbReference type="NCBI Taxonomy" id="320322"/>
    <lineage>
        <taxon>Eukaryota</taxon>
        <taxon>Viridiplantae</taxon>
        <taxon>Streptophyta</taxon>
        <taxon>Embryophyta</taxon>
        <taxon>Tracheophyta</taxon>
        <taxon>Spermatophyta</taxon>
        <taxon>Magnoliopsida</taxon>
        <taxon>Liliopsida</taxon>
        <taxon>Zingiberales</taxon>
        <taxon>Musaceae</taxon>
        <taxon>Musa</taxon>
    </lineage>
</organism>
<dbReference type="Proteomes" id="UP001055439">
    <property type="component" value="Chromosome 6"/>
</dbReference>
<keyword evidence="3" id="KW-1185">Reference proteome</keyword>